<dbReference type="SUPFAM" id="SSF51126">
    <property type="entry name" value="Pectin lyase-like"/>
    <property type="match status" value="2"/>
</dbReference>
<dbReference type="InterPro" id="IPR026457">
    <property type="entry name" value="CSLREA_Nterm"/>
</dbReference>
<name>A0AA97ARA0_9CYAN</name>
<evidence type="ECO:0000256" key="4">
    <source>
        <dbReference type="ARBA" id="ARBA00022525"/>
    </source>
</evidence>
<evidence type="ECO:0000256" key="5">
    <source>
        <dbReference type="ARBA" id="ARBA00022729"/>
    </source>
</evidence>
<dbReference type="EMBL" id="CP053586">
    <property type="protein sequence ID" value="WNZ24948.1"/>
    <property type="molecule type" value="Genomic_DNA"/>
</dbReference>
<keyword evidence="6" id="KW-0472">Membrane</keyword>
<dbReference type="AlphaFoldDB" id="A0AA97ARA0"/>
<gene>
    <name evidence="9" type="ORF">HJG54_20245</name>
</gene>
<dbReference type="InterPro" id="IPR012334">
    <property type="entry name" value="Pectin_lyas_fold"/>
</dbReference>
<dbReference type="InterPro" id="IPR006626">
    <property type="entry name" value="PbH1"/>
</dbReference>
<keyword evidence="5" id="KW-0732">Signal</keyword>
<dbReference type="InterPro" id="IPR025592">
    <property type="entry name" value="DUF4347"/>
</dbReference>
<dbReference type="Pfam" id="PF02415">
    <property type="entry name" value="Chlam_PMP"/>
    <property type="match status" value="1"/>
</dbReference>
<accession>A0AA97ARA0</accession>
<dbReference type="NCBIfam" id="TIGR04214">
    <property type="entry name" value="CSLREA_Nterm"/>
    <property type="match status" value="1"/>
</dbReference>
<dbReference type="PANTHER" id="PTHR11319">
    <property type="entry name" value="G PROTEIN-COUPLED RECEPTOR-RELATED"/>
    <property type="match status" value="1"/>
</dbReference>
<dbReference type="RefSeq" id="WP_316430986.1">
    <property type="nucleotide sequence ID" value="NZ_CP053586.1"/>
</dbReference>
<evidence type="ECO:0000259" key="8">
    <source>
        <dbReference type="Pfam" id="PF14252"/>
    </source>
</evidence>
<dbReference type="InterPro" id="IPR003368">
    <property type="entry name" value="POMP_repeat"/>
</dbReference>
<evidence type="ECO:0000256" key="6">
    <source>
        <dbReference type="ARBA" id="ARBA00023136"/>
    </source>
</evidence>
<evidence type="ECO:0000256" key="3">
    <source>
        <dbReference type="ARBA" id="ARBA00004613"/>
    </source>
</evidence>
<dbReference type="PANTHER" id="PTHR11319:SF35">
    <property type="entry name" value="OUTER MEMBRANE PROTEIN PMPC-RELATED"/>
    <property type="match status" value="1"/>
</dbReference>
<dbReference type="Pfam" id="PF14252">
    <property type="entry name" value="DUF4347"/>
    <property type="match status" value="1"/>
</dbReference>
<dbReference type="GO" id="GO:0009279">
    <property type="term" value="C:cell outer membrane"/>
    <property type="evidence" value="ECO:0007669"/>
    <property type="project" value="UniProtKB-SubCell"/>
</dbReference>
<dbReference type="InterPro" id="IPR011050">
    <property type="entry name" value="Pectin_lyase_fold/virulence"/>
</dbReference>
<keyword evidence="4" id="KW-0964">Secreted</keyword>
<evidence type="ECO:0000256" key="7">
    <source>
        <dbReference type="ARBA" id="ARBA00023237"/>
    </source>
</evidence>
<keyword evidence="7" id="KW-0998">Cell outer membrane</keyword>
<reference evidence="9" key="1">
    <citation type="submission" date="2020-05" db="EMBL/GenBank/DDBJ databases">
        <authorList>
            <person name="Zhu T."/>
            <person name="Keshari N."/>
            <person name="Lu X."/>
        </authorList>
    </citation>
    <scope>NUCLEOTIDE SEQUENCE</scope>
    <source>
        <strain evidence="9">NK1-12</strain>
    </source>
</reference>
<evidence type="ECO:0000256" key="2">
    <source>
        <dbReference type="ARBA" id="ARBA00004442"/>
    </source>
</evidence>
<proteinExistence type="predicted"/>
<sequence length="619" mass="61587">MNTQSVCFNGQIAFVDAGVANSDALTAQFSSGTEVHLLDSFEDTVEQITQVLANRSNVSAVHIISHGGDGALQFGGETISDLSGYKAELQQWSNFLTSDADILLYGCNVAVNQVGQAFVNQLSQLTGADVAASDDLTGQGGDWDLEYQTGSIETAAIAATDYSSTLANFTVTSLDDTVNPSDGVITLREAINTANILDGTDNIFFAVNGTITLGGSELTISSDLNIFGNGASLTTISGNNASRVFSISSGTVTLSGLTVANGSNASGGGIDNAGTLSLLNCIVRDNLASDGSGNGFGGGILNQGTLTITGGTIRNNTALAHGGGIINTGSLTMTGVTVSDNAASGLNGNGGGLSNTGSLTINSSSFSNNTALFLGGGIISSAGSVTINGSTFTGNRADFGGGIFNAATLTITGSTLRDNRAGGGGSEGGGILNSGTLTATSVIFTGNQADQGGGLFNENEAVVDFCTFTNNQADDEGGGIFARGVLNLGSSYFQGNSAGVAGGGLYLTGSDAKVSLSTFLSNSASNGGAIGLGVSSGTSTLLVTDSVLRFNSATTSGGGIFAGAGDQVTLRRSQVRQNSAPSGVDLFGAYISGGFNLIGKGGGFTGIVNGVNGDVILVP</sequence>
<evidence type="ECO:0000313" key="9">
    <source>
        <dbReference type="EMBL" id="WNZ24948.1"/>
    </source>
</evidence>
<dbReference type="Gene3D" id="2.160.20.10">
    <property type="entry name" value="Single-stranded right-handed beta-helix, Pectin lyase-like"/>
    <property type="match status" value="1"/>
</dbReference>
<comment type="subcellular location">
    <subcellularLocation>
        <location evidence="1">Cell envelope</location>
    </subcellularLocation>
    <subcellularLocation>
        <location evidence="2">Cell outer membrane</location>
    </subcellularLocation>
    <subcellularLocation>
        <location evidence="3">Secreted</location>
    </subcellularLocation>
</comment>
<protein>
    <submittedName>
        <fullName evidence="9">DUF4347 domain-containing protein</fullName>
    </submittedName>
</protein>
<dbReference type="SMART" id="SM00710">
    <property type="entry name" value="PbH1"/>
    <property type="match status" value="8"/>
</dbReference>
<organism evidence="9">
    <name type="scientific">Leptolyngbya sp. NK1-12</name>
    <dbReference type="NCBI Taxonomy" id="2547451"/>
    <lineage>
        <taxon>Bacteria</taxon>
        <taxon>Bacillati</taxon>
        <taxon>Cyanobacteriota</taxon>
        <taxon>Cyanophyceae</taxon>
        <taxon>Leptolyngbyales</taxon>
        <taxon>Leptolyngbyaceae</taxon>
        <taxon>Leptolyngbya group</taxon>
        <taxon>Leptolyngbya</taxon>
    </lineage>
</organism>
<dbReference type="GO" id="GO:0005576">
    <property type="term" value="C:extracellular region"/>
    <property type="evidence" value="ECO:0007669"/>
    <property type="project" value="UniProtKB-SubCell"/>
</dbReference>
<evidence type="ECO:0000256" key="1">
    <source>
        <dbReference type="ARBA" id="ARBA00004196"/>
    </source>
</evidence>
<feature type="domain" description="DUF4347" evidence="8">
    <location>
        <begin position="12"/>
        <end position="159"/>
    </location>
</feature>